<evidence type="ECO:0000313" key="7">
    <source>
        <dbReference type="Proteomes" id="UP000244336"/>
    </source>
</evidence>
<dbReference type="STRING" id="1504633.A0A2T7EMJ4"/>
<name>A0A2T7EMJ4_9POAL</name>
<comment type="function">
    <text evidence="3">The A chain is responsible for inhibiting protein synthesis through the catalytic inactivation of 60S ribosomal subunits by removing adenine from position 4,324 of 28S rRNA. The B chain binds to cell receptors and probably facilitates the entry into the cell of the A chain; B chains are also responsible for cell agglutination (lectin activity).</text>
</comment>
<dbReference type="EMBL" id="CM009750">
    <property type="protein sequence ID" value="PUZ69026.1"/>
    <property type="molecule type" value="Genomic_DNA"/>
</dbReference>
<keyword evidence="3" id="KW-0378">Hydrolase</keyword>
<dbReference type="GO" id="GO:0006952">
    <property type="term" value="P:defense response"/>
    <property type="evidence" value="ECO:0007669"/>
    <property type="project" value="UniProtKB-KW"/>
</dbReference>
<evidence type="ECO:0000259" key="5">
    <source>
        <dbReference type="SMART" id="SM00458"/>
    </source>
</evidence>
<sequence length="596" mass="62657">MKGGMLPIFLMLHLVLPWLCLASPALASENGDAVVALKDYPQVKFSTASATPETYRSFIASVRAALVSKSKGNKSNGIPVLLSEDDPLALQTFLNITLTNTAGHSVSLKMDVTGAYFSAYDAGKYSCLLKRSGRIFSSAICYNDPWSSGSVGNKLLRSSSSDSLPAAAGGVASDDLEAATWRAKDLDDAVSSLFLFATGKATKEDLSRGVATCDMMIAGAAMSPYVERRMSAGVRSSNGVPDDPSLHGLQARWPALSAAVQGSHQGVFAAPVSVQLRDGNWMPVDNVRRVVPLLSFLLHDSCKKASSPKPVIRSVAQEPDMGGGGAPACAEAEPTVRIAGTEGRCVTVPNGWYYNGNQVQVWPCKSNGDADQLWTFKRDGTVRSNGMCLTSTGTSPGDKVVVWDCPRAPTDGVVWEARVDGAIALRASGSSGLVLAAAASTIFTGLTVQRDDRSSVQSWTPTNYTAPLATAVVGPGDLCLQAASGIRGPVSVAACHDGAWWFLYPDGSVRSRTRFFLRQWWCLTADAAGRAVVSFCATAGSPRQRWAFRNDGSVLNAGAGSVLDVRASGGGGQSGGWEVVVSPATGSPTQEWAIML</sequence>
<dbReference type="InterPro" id="IPR035992">
    <property type="entry name" value="Ricin_B-like_lectins"/>
</dbReference>
<keyword evidence="4" id="KW-0732">Signal</keyword>
<dbReference type="InterPro" id="IPR017989">
    <property type="entry name" value="Ribosome_inactivat_1/2"/>
</dbReference>
<dbReference type="CDD" id="cd23443">
    <property type="entry name" value="beta-trefoil_Ricin_RIPs_II_rpt1"/>
    <property type="match status" value="1"/>
</dbReference>
<dbReference type="EMBL" id="CM009750">
    <property type="protein sequence ID" value="PUZ69025.1"/>
    <property type="molecule type" value="Genomic_DNA"/>
</dbReference>
<dbReference type="EMBL" id="CM009750">
    <property type="protein sequence ID" value="PUZ69029.1"/>
    <property type="molecule type" value="Genomic_DNA"/>
</dbReference>
<dbReference type="InterPro" id="IPR036041">
    <property type="entry name" value="Ribosome-inact_prot_sf"/>
</dbReference>
<dbReference type="EMBL" id="CM009750">
    <property type="protein sequence ID" value="PUZ69028.1"/>
    <property type="molecule type" value="Genomic_DNA"/>
</dbReference>
<dbReference type="Gramene" id="PUZ69026">
    <property type="protein sequence ID" value="PUZ69026"/>
    <property type="gene ID" value="GQ55_2G076000"/>
</dbReference>
<dbReference type="PANTHER" id="PTHR33453:SF34">
    <property type="entry name" value="RIBOSOME-INACTIVATING PROTEIN"/>
    <property type="match status" value="1"/>
</dbReference>
<dbReference type="Gramene" id="PUZ69030">
    <property type="protein sequence ID" value="PUZ69030"/>
    <property type="gene ID" value="GQ55_2G076000"/>
</dbReference>
<dbReference type="PANTHER" id="PTHR33453">
    <property type="match status" value="1"/>
</dbReference>
<dbReference type="Gene3D" id="3.40.420.10">
    <property type="entry name" value="Ricin (A subunit), domain 1"/>
    <property type="match status" value="1"/>
</dbReference>
<reference evidence="6 7" key="1">
    <citation type="submission" date="2018-04" db="EMBL/GenBank/DDBJ databases">
        <title>WGS assembly of Panicum hallii var. hallii HAL2.</title>
        <authorList>
            <person name="Lovell J."/>
            <person name="Jenkins J."/>
            <person name="Lowry D."/>
            <person name="Mamidi S."/>
            <person name="Sreedasyam A."/>
            <person name="Weng X."/>
            <person name="Barry K."/>
            <person name="Bonette J."/>
            <person name="Campitelli B."/>
            <person name="Daum C."/>
            <person name="Gordon S."/>
            <person name="Gould B."/>
            <person name="Lipzen A."/>
            <person name="MacQueen A."/>
            <person name="Palacio-Mejia J."/>
            <person name="Plott C."/>
            <person name="Shakirov E."/>
            <person name="Shu S."/>
            <person name="Yoshinaga Y."/>
            <person name="Zane M."/>
            <person name="Rokhsar D."/>
            <person name="Grimwood J."/>
            <person name="Schmutz J."/>
            <person name="Juenger T."/>
        </authorList>
    </citation>
    <scope>NUCLEOTIDE SEQUENCE [LARGE SCALE GENOMIC DNA]</scope>
    <source>
        <strain evidence="7">cv. HAL2</strain>
        <strain evidence="6">HAL2</strain>
    </source>
</reference>
<feature type="chain" id="PRO_5033770111" description="Ribosome-inactivating protein" evidence="4">
    <location>
        <begin position="28"/>
        <end position="596"/>
    </location>
</feature>
<evidence type="ECO:0000256" key="2">
    <source>
        <dbReference type="ARBA" id="ARBA00023180"/>
    </source>
</evidence>
<comment type="catalytic activity">
    <reaction evidence="3">
        <text>Endohydrolysis of the N-glycosidic bond at one specific adenosine on the 28S rRNA.</text>
        <dbReference type="EC" id="3.2.2.22"/>
    </reaction>
</comment>
<dbReference type="Gene3D" id="4.10.470.10">
    <property type="entry name" value="Ricin (A Subunit), domain 2"/>
    <property type="match status" value="1"/>
</dbReference>
<dbReference type="Pfam" id="PF00161">
    <property type="entry name" value="RIP"/>
    <property type="match status" value="1"/>
</dbReference>
<evidence type="ECO:0000256" key="1">
    <source>
        <dbReference type="ARBA" id="ARBA00023157"/>
    </source>
</evidence>
<dbReference type="SMART" id="SM00458">
    <property type="entry name" value="RICIN"/>
    <property type="match status" value="2"/>
</dbReference>
<dbReference type="InterPro" id="IPR000772">
    <property type="entry name" value="Ricin_B_lectin"/>
</dbReference>
<dbReference type="Pfam" id="PF00652">
    <property type="entry name" value="Ricin_B_lectin"/>
    <property type="match status" value="2"/>
</dbReference>
<keyword evidence="2" id="KW-0325">Glycoprotein</keyword>
<keyword evidence="1" id="KW-1015">Disulfide bond</keyword>
<dbReference type="PRINTS" id="PR00396">
    <property type="entry name" value="SHIGARICIN"/>
</dbReference>
<dbReference type="Gramene" id="PUZ69025">
    <property type="protein sequence ID" value="PUZ69025"/>
    <property type="gene ID" value="GQ55_2G076000"/>
</dbReference>
<dbReference type="Proteomes" id="UP000244336">
    <property type="component" value="Chromosome 2"/>
</dbReference>
<dbReference type="PROSITE" id="PS50231">
    <property type="entry name" value="RICIN_B_LECTIN"/>
    <property type="match status" value="2"/>
</dbReference>
<feature type="signal peptide" evidence="4">
    <location>
        <begin position="1"/>
        <end position="27"/>
    </location>
</feature>
<dbReference type="InterPro" id="IPR016138">
    <property type="entry name" value="Ribosome_inactivat_prot_sub1"/>
</dbReference>
<dbReference type="AlphaFoldDB" id="A0A2T7EMJ4"/>
<dbReference type="Gramene" id="PUZ69028">
    <property type="protein sequence ID" value="PUZ69028"/>
    <property type="gene ID" value="GQ55_2G076000"/>
</dbReference>
<accession>A0A2T7EMJ4</accession>
<comment type="subunit">
    <text evidence="3">Might form dimers or tetramers of disulfide-linked A and B chains.</text>
</comment>
<keyword evidence="3" id="KW-0652">Protein synthesis inhibitor</keyword>
<keyword evidence="7" id="KW-1185">Reference proteome</keyword>
<dbReference type="GO" id="GO:0017148">
    <property type="term" value="P:negative regulation of translation"/>
    <property type="evidence" value="ECO:0007669"/>
    <property type="project" value="UniProtKB-KW"/>
</dbReference>
<proteinExistence type="inferred from homology"/>
<dbReference type="GO" id="GO:0030598">
    <property type="term" value="F:rRNA N-glycosylase activity"/>
    <property type="evidence" value="ECO:0007669"/>
    <property type="project" value="UniProtKB-EC"/>
</dbReference>
<feature type="domain" description="Ricin B lectin" evidence="5">
    <location>
        <begin position="466"/>
        <end position="595"/>
    </location>
</feature>
<dbReference type="EMBL" id="CM009750">
    <property type="protein sequence ID" value="PUZ69027.1"/>
    <property type="molecule type" value="Genomic_DNA"/>
</dbReference>
<gene>
    <name evidence="6" type="ORF">GQ55_2G076000</name>
</gene>
<protein>
    <recommendedName>
        <fullName evidence="3">Ribosome-inactivating protein</fullName>
    </recommendedName>
    <component>
        <recommendedName>
            <fullName evidence="3">Ribosome-inactivating protein chain A</fullName>
        </recommendedName>
        <alternativeName>
            <fullName evidence="3">rRNA N-glycosidase</fullName>
            <ecNumber evidence="3">3.2.2.22</ecNumber>
        </alternativeName>
    </component>
    <component>
        <recommendedName>
            <fullName evidence="3">Ribosome-inactivating protein chain B</fullName>
        </recommendedName>
    </component>
</protein>
<dbReference type="Gramene" id="PUZ69027">
    <property type="protein sequence ID" value="PUZ69027"/>
    <property type="gene ID" value="GQ55_2G076000"/>
</dbReference>
<dbReference type="InterPro" id="IPR001574">
    <property type="entry name" value="Ribosome_inactivat_prot"/>
</dbReference>
<dbReference type="GO" id="GO:0090729">
    <property type="term" value="F:toxin activity"/>
    <property type="evidence" value="ECO:0007669"/>
    <property type="project" value="UniProtKB-KW"/>
</dbReference>
<dbReference type="Gene3D" id="2.80.10.50">
    <property type="match status" value="2"/>
</dbReference>
<keyword evidence="3" id="KW-0800">Toxin</keyword>
<dbReference type="Gramene" id="PUZ69029">
    <property type="protein sequence ID" value="PUZ69029"/>
    <property type="gene ID" value="GQ55_2G076000"/>
</dbReference>
<dbReference type="InterPro" id="IPR016139">
    <property type="entry name" value="Ribosome_inactivat_prot_sub2"/>
</dbReference>
<dbReference type="EMBL" id="CM009750">
    <property type="protein sequence ID" value="PUZ69030.1"/>
    <property type="molecule type" value="Genomic_DNA"/>
</dbReference>
<evidence type="ECO:0000256" key="4">
    <source>
        <dbReference type="SAM" id="SignalP"/>
    </source>
</evidence>
<evidence type="ECO:0000256" key="3">
    <source>
        <dbReference type="RuleBase" id="RU004915"/>
    </source>
</evidence>
<dbReference type="EC" id="3.2.2.22" evidence="3"/>
<dbReference type="CDD" id="cd23444">
    <property type="entry name" value="beta-trefoil_Ricin_RIPs_II_rpt2"/>
    <property type="match status" value="1"/>
</dbReference>
<feature type="domain" description="Ricin B lectin" evidence="5">
    <location>
        <begin position="333"/>
        <end position="462"/>
    </location>
</feature>
<dbReference type="OrthoDB" id="635641at2759"/>
<dbReference type="SUPFAM" id="SSF56371">
    <property type="entry name" value="Ribosome inactivating proteins (RIP)"/>
    <property type="match status" value="1"/>
</dbReference>
<evidence type="ECO:0000313" key="6">
    <source>
        <dbReference type="EMBL" id="PUZ69030.1"/>
    </source>
</evidence>
<organism evidence="6 7">
    <name type="scientific">Panicum hallii var. hallii</name>
    <dbReference type="NCBI Taxonomy" id="1504633"/>
    <lineage>
        <taxon>Eukaryota</taxon>
        <taxon>Viridiplantae</taxon>
        <taxon>Streptophyta</taxon>
        <taxon>Embryophyta</taxon>
        <taxon>Tracheophyta</taxon>
        <taxon>Spermatophyta</taxon>
        <taxon>Magnoliopsida</taxon>
        <taxon>Liliopsida</taxon>
        <taxon>Poales</taxon>
        <taxon>Poaceae</taxon>
        <taxon>PACMAD clade</taxon>
        <taxon>Panicoideae</taxon>
        <taxon>Panicodae</taxon>
        <taxon>Paniceae</taxon>
        <taxon>Panicinae</taxon>
        <taxon>Panicum</taxon>
        <taxon>Panicum sect. Panicum</taxon>
    </lineage>
</organism>
<dbReference type="SUPFAM" id="SSF50370">
    <property type="entry name" value="Ricin B-like lectins"/>
    <property type="match status" value="2"/>
</dbReference>
<keyword evidence="3" id="KW-0611">Plant defense</keyword>
<comment type="similarity">
    <text evidence="3">Belongs to the ribosome-inactivating protein family.</text>
</comment>